<dbReference type="AlphaFoldDB" id="A0AAV8FYM0"/>
<evidence type="ECO:0000313" key="2">
    <source>
        <dbReference type="EMBL" id="KAJ4797155.1"/>
    </source>
</evidence>
<dbReference type="Pfam" id="PF03140">
    <property type="entry name" value="DUF247"/>
    <property type="match status" value="1"/>
</dbReference>
<comment type="caution">
    <text evidence="2">The sequence shown here is derived from an EMBL/GenBank/DDBJ whole genome shotgun (WGS) entry which is preliminary data.</text>
</comment>
<organism evidence="2 3">
    <name type="scientific">Rhynchospora pubera</name>
    <dbReference type="NCBI Taxonomy" id="906938"/>
    <lineage>
        <taxon>Eukaryota</taxon>
        <taxon>Viridiplantae</taxon>
        <taxon>Streptophyta</taxon>
        <taxon>Embryophyta</taxon>
        <taxon>Tracheophyta</taxon>
        <taxon>Spermatophyta</taxon>
        <taxon>Magnoliopsida</taxon>
        <taxon>Liliopsida</taxon>
        <taxon>Poales</taxon>
        <taxon>Cyperaceae</taxon>
        <taxon>Cyperoideae</taxon>
        <taxon>Rhynchosporeae</taxon>
        <taxon>Rhynchospora</taxon>
    </lineage>
</organism>
<dbReference type="PANTHER" id="PTHR31170">
    <property type="entry name" value="BNAC04G53230D PROTEIN"/>
    <property type="match status" value="1"/>
</dbReference>
<keyword evidence="1" id="KW-0812">Transmembrane</keyword>
<evidence type="ECO:0000313" key="3">
    <source>
        <dbReference type="Proteomes" id="UP001140206"/>
    </source>
</evidence>
<keyword evidence="1" id="KW-0472">Membrane</keyword>
<accession>A0AAV8FYM0</accession>
<evidence type="ECO:0000256" key="1">
    <source>
        <dbReference type="SAM" id="Phobius"/>
    </source>
</evidence>
<gene>
    <name evidence="2" type="ORF">LUZ62_048401</name>
</gene>
<protein>
    <submittedName>
        <fullName evidence="2">Uncharacterized protein</fullName>
    </submittedName>
</protein>
<proteinExistence type="predicted"/>
<keyword evidence="1" id="KW-1133">Transmembrane helix</keyword>
<keyword evidence="3" id="KW-1185">Reference proteome</keyword>
<dbReference type="InterPro" id="IPR004158">
    <property type="entry name" value="DUF247_pln"/>
</dbReference>
<dbReference type="EMBL" id="JAMFTS010000002">
    <property type="protein sequence ID" value="KAJ4797155.1"/>
    <property type="molecule type" value="Genomic_DNA"/>
</dbReference>
<dbReference type="Proteomes" id="UP001140206">
    <property type="component" value="Chromosome 2"/>
</dbReference>
<name>A0AAV8FYM0_9POAL</name>
<feature type="transmembrane region" description="Helical" evidence="1">
    <location>
        <begin position="421"/>
        <end position="445"/>
    </location>
</feature>
<dbReference type="PANTHER" id="PTHR31170:SF25">
    <property type="entry name" value="BNAA09G04570D PROTEIN"/>
    <property type="match status" value="1"/>
</dbReference>
<reference evidence="2" key="1">
    <citation type="submission" date="2022-08" db="EMBL/GenBank/DDBJ databases">
        <authorList>
            <person name="Marques A."/>
        </authorList>
    </citation>
    <scope>NUCLEOTIDE SEQUENCE</scope>
    <source>
        <strain evidence="2">RhyPub2mFocal</strain>
        <tissue evidence="2">Leaves</tissue>
    </source>
</reference>
<sequence>MALQEDQIFSVKKRLERIAQLERDLGSDYEELFTIFRVPTNTREANKSLYEPRVVPIGPYYYKWPHLTAMECHKWRFLKSFLRRNNKLCVEAYIQAVGSLEMDARQCYSEMVDLSKNEFVEMLLLDGCFILELFFKWLDEDPDVLIMESWGATTILSDLLLVDNQIPFIVIERLCNMIMEGEAVNTRDTFLSLLANFLMDEKPSQTCFVSTWPNKINHLLDLYHQFLIVPDFYQEEEKHDQVTLPLWKERLIHWNLRAEHWNSKRFLRQIPGATELYEAGVQFKKKQSPKTLFDVKFNRGILEIPPLQIDSNKKTRLANLVALERQKTWGDQIATSYVALMDSLINTKEDVALLQHAGVIHNKLSSHQEAAIFFNQLGDCMSFDTINPHFADVFRDVQLYYDSSWNRSLAHLVHDYFHSPWAIISVIAGVILLGLTALQAFFTVYRYYHP</sequence>